<comment type="caution">
    <text evidence="1">The sequence shown here is derived from an EMBL/GenBank/DDBJ whole genome shotgun (WGS) entry which is preliminary data.</text>
</comment>
<dbReference type="EMBL" id="BKCJ011464937">
    <property type="protein sequence ID" value="GFD35931.1"/>
    <property type="molecule type" value="Genomic_DNA"/>
</dbReference>
<sequence length="129" mass="14095">QQSSSKLIEFILVRQQDFDIWAKLWHQNKSIGIEGLWLGLGAQTGEAIGSMIEELTGSEVRIGNSVWTTRGWTSLVLPLLLGCTMSLVASVSHFTTREVEVVGIVGPGYAVPLRVVIPFRSSFGLVIVL</sequence>
<feature type="non-terminal residue" evidence="1">
    <location>
        <position position="1"/>
    </location>
</feature>
<reference evidence="1" key="1">
    <citation type="journal article" date="2019" name="Sci. Rep.">
        <title>Draft genome of Tanacetum cinerariifolium, the natural source of mosquito coil.</title>
        <authorList>
            <person name="Yamashiro T."/>
            <person name="Shiraishi A."/>
            <person name="Satake H."/>
            <person name="Nakayama K."/>
        </authorList>
    </citation>
    <scope>NUCLEOTIDE SEQUENCE</scope>
</reference>
<accession>A0A699VSB7</accession>
<name>A0A699VSB7_TANCI</name>
<dbReference type="AlphaFoldDB" id="A0A699VSB7"/>
<organism evidence="1">
    <name type="scientific">Tanacetum cinerariifolium</name>
    <name type="common">Dalmatian daisy</name>
    <name type="synonym">Chrysanthemum cinerariifolium</name>
    <dbReference type="NCBI Taxonomy" id="118510"/>
    <lineage>
        <taxon>Eukaryota</taxon>
        <taxon>Viridiplantae</taxon>
        <taxon>Streptophyta</taxon>
        <taxon>Embryophyta</taxon>
        <taxon>Tracheophyta</taxon>
        <taxon>Spermatophyta</taxon>
        <taxon>Magnoliopsida</taxon>
        <taxon>eudicotyledons</taxon>
        <taxon>Gunneridae</taxon>
        <taxon>Pentapetalae</taxon>
        <taxon>asterids</taxon>
        <taxon>campanulids</taxon>
        <taxon>Asterales</taxon>
        <taxon>Asteraceae</taxon>
        <taxon>Asteroideae</taxon>
        <taxon>Anthemideae</taxon>
        <taxon>Anthemidinae</taxon>
        <taxon>Tanacetum</taxon>
    </lineage>
</organism>
<feature type="non-terminal residue" evidence="1">
    <location>
        <position position="129"/>
    </location>
</feature>
<protein>
    <submittedName>
        <fullName evidence="1">Uncharacterized protein</fullName>
    </submittedName>
</protein>
<gene>
    <name evidence="1" type="ORF">Tci_907900</name>
</gene>
<evidence type="ECO:0000313" key="1">
    <source>
        <dbReference type="EMBL" id="GFD35931.1"/>
    </source>
</evidence>
<proteinExistence type="predicted"/>